<accession>A0A928VMX8</accession>
<dbReference type="PANTHER" id="PTHR10543:SF89">
    <property type="entry name" value="CAROTENOID 9,10(9',10')-CLEAVAGE DIOXYGENASE 1"/>
    <property type="match status" value="1"/>
</dbReference>
<proteinExistence type="inferred from homology"/>
<evidence type="ECO:0000313" key="6">
    <source>
        <dbReference type="EMBL" id="MBE9031558.1"/>
    </source>
</evidence>
<dbReference type="AlphaFoldDB" id="A0A928VMX8"/>
<evidence type="ECO:0000256" key="2">
    <source>
        <dbReference type="ARBA" id="ARBA00022723"/>
    </source>
</evidence>
<comment type="caution">
    <text evidence="6">The sequence shown here is derived from an EMBL/GenBank/DDBJ whole genome shotgun (WGS) entry which is preliminary data.</text>
</comment>
<dbReference type="PANTHER" id="PTHR10543">
    <property type="entry name" value="BETA-CAROTENE DIOXYGENASE"/>
    <property type="match status" value="1"/>
</dbReference>
<reference evidence="6" key="1">
    <citation type="submission" date="2020-10" db="EMBL/GenBank/DDBJ databases">
        <authorList>
            <person name="Castelo-Branco R."/>
            <person name="Eusebio N."/>
            <person name="Adriana R."/>
            <person name="Vieira A."/>
            <person name="Brugerolle De Fraissinette N."/>
            <person name="Rezende De Castro R."/>
            <person name="Schneider M.P."/>
            <person name="Vasconcelos V."/>
            <person name="Leao P.N."/>
        </authorList>
    </citation>
    <scope>NUCLEOTIDE SEQUENCE</scope>
    <source>
        <strain evidence="6">LEGE 11480</strain>
    </source>
</reference>
<evidence type="ECO:0000256" key="4">
    <source>
        <dbReference type="ARBA" id="ARBA00023004"/>
    </source>
</evidence>
<keyword evidence="2 5" id="KW-0479">Metal-binding</keyword>
<dbReference type="InterPro" id="IPR004294">
    <property type="entry name" value="Carotenoid_Oase"/>
</dbReference>
<evidence type="ECO:0000256" key="3">
    <source>
        <dbReference type="ARBA" id="ARBA00023002"/>
    </source>
</evidence>
<comment type="similarity">
    <text evidence="1">Belongs to the carotenoid oxygenase family.</text>
</comment>
<evidence type="ECO:0000313" key="7">
    <source>
        <dbReference type="Proteomes" id="UP000625316"/>
    </source>
</evidence>
<comment type="cofactor">
    <cofactor evidence="5">
        <name>Fe(2+)</name>
        <dbReference type="ChEBI" id="CHEBI:29033"/>
    </cofactor>
    <text evidence="5">Binds 1 Fe(2+) ion per subunit.</text>
</comment>
<evidence type="ECO:0000256" key="5">
    <source>
        <dbReference type="PIRSR" id="PIRSR604294-1"/>
    </source>
</evidence>
<dbReference type="EMBL" id="JADEXQ010000068">
    <property type="protein sequence ID" value="MBE9031558.1"/>
    <property type="molecule type" value="Genomic_DNA"/>
</dbReference>
<dbReference type="GO" id="GO:0016121">
    <property type="term" value="P:carotene catabolic process"/>
    <property type="evidence" value="ECO:0007669"/>
    <property type="project" value="TreeGrafter"/>
</dbReference>
<feature type="binding site" evidence="5">
    <location>
        <position position="678"/>
    </location>
    <ligand>
        <name>Fe cation</name>
        <dbReference type="ChEBI" id="CHEBI:24875"/>
        <note>catalytic</note>
    </ligand>
</feature>
<dbReference type="Proteomes" id="UP000625316">
    <property type="component" value="Unassembled WGS sequence"/>
</dbReference>
<keyword evidence="3" id="KW-0560">Oxidoreductase</keyword>
<dbReference type="GO" id="GO:0046872">
    <property type="term" value="F:metal ion binding"/>
    <property type="evidence" value="ECO:0007669"/>
    <property type="project" value="UniProtKB-KW"/>
</dbReference>
<gene>
    <name evidence="6" type="ORF">IQ266_17635</name>
</gene>
<protein>
    <submittedName>
        <fullName evidence="6">Carotenoid oxygenase family protein</fullName>
    </submittedName>
</protein>
<dbReference type="RefSeq" id="WP_264326386.1">
    <property type="nucleotide sequence ID" value="NZ_JADEXQ010000068.1"/>
</dbReference>
<keyword evidence="7" id="KW-1185">Reference proteome</keyword>
<dbReference type="Pfam" id="PF03055">
    <property type="entry name" value="RPE65"/>
    <property type="match status" value="2"/>
</dbReference>
<name>A0A928VMX8_9CYAN</name>
<keyword evidence="4 5" id="KW-0408">Iron</keyword>
<sequence>MTQAVSPRLVDPVSKKSQFPRSILSVRRQEHECLPLTIKAGLTDEITELSPDLVGHLFVVGPAGTLDSAHSPNLPHSILPAADGLTPLYNGDGKVYRVSFEQGKATLKTKIAESVSCLADRLTHDNPEYKNLDFQNYGITRGCLNLGVATQLSVTLTPFRFADDNPYRLLLSVDMGRPYEIDPVTLKILQPIGFNQEWKGVNPLFPNLPFKLMMSAGHPSFDFETKELFTVNLGKSISTFLPTAKQIFSKFPILNQIIQKPDQQDEKPNWLGQLMHQLSHRLSEMLESVIRFSHRHFHILEKVLGFMRQIVQDLVHDDFVDLIRWRDGEALDRWRVVLENGHDIKIHQTLHQMWATKHHIVLLDTAFKISLEELMPYERGEIVEDAERLFRNLTDIPQLTDTPVYIIKRKDLVEGQPKVTAQQLTIPREIAHYVVDYDDSDGIVLHTVHSCATDAAETIRRFDTSVSGDANDTRSMRELSGMLSNGMDRDWIGSYILNPGAEKPVKSYLIQQDYCWGDPVYAYRDMTLQQPDRLDNMYWLFFGGWEDLSSEYVAQQYADYKYRTVDLTDAIEANKAGQPTTLCRVKIDKLRTDVSAALQLTTPDVYQFPAGHFANSPQFIPKAGTEGSTEGYLTCVVLSDQADGSPNSEIWIFDAENLSQGPVYRLCSDSIDIGFTIHTTWLPEIVSPEGIDYDIRKDFEPVVSKMIKLRDWSIFPYDRRIAKEMRSLFEQIYQTFNQ</sequence>
<organism evidence="6 7">
    <name type="scientific">Romeriopsis navalis LEGE 11480</name>
    <dbReference type="NCBI Taxonomy" id="2777977"/>
    <lineage>
        <taxon>Bacteria</taxon>
        <taxon>Bacillati</taxon>
        <taxon>Cyanobacteriota</taxon>
        <taxon>Cyanophyceae</taxon>
        <taxon>Leptolyngbyales</taxon>
        <taxon>Leptolyngbyaceae</taxon>
        <taxon>Romeriopsis</taxon>
        <taxon>Romeriopsis navalis</taxon>
    </lineage>
</organism>
<dbReference type="GO" id="GO:0010436">
    <property type="term" value="F:carotenoid dioxygenase activity"/>
    <property type="evidence" value="ECO:0007669"/>
    <property type="project" value="TreeGrafter"/>
</dbReference>
<evidence type="ECO:0000256" key="1">
    <source>
        <dbReference type="ARBA" id="ARBA00006787"/>
    </source>
</evidence>